<dbReference type="SUPFAM" id="SSF51735">
    <property type="entry name" value="NAD(P)-binding Rossmann-fold domains"/>
    <property type="match status" value="1"/>
</dbReference>
<feature type="domain" description="D-isomer specific 2-hydroxyacid dehydrogenase NAD-binding" evidence="7">
    <location>
        <begin position="153"/>
        <end position="324"/>
    </location>
</feature>
<name>A0ABP3FCI8_9ACTN</name>
<evidence type="ECO:0000313" key="9">
    <source>
        <dbReference type="Proteomes" id="UP001501867"/>
    </source>
</evidence>
<comment type="caution">
    <text evidence="8">The sequence shown here is derived from an EMBL/GenBank/DDBJ whole genome shotgun (WGS) entry which is preliminary data.</text>
</comment>
<dbReference type="Gene3D" id="3.40.50.720">
    <property type="entry name" value="NAD(P)-binding Rossmann-like Domain"/>
    <property type="match status" value="2"/>
</dbReference>
<organism evidence="8 9">
    <name type="scientific">Streptomyces polychromogenes</name>
    <dbReference type="NCBI Taxonomy" id="67342"/>
    <lineage>
        <taxon>Bacteria</taxon>
        <taxon>Bacillati</taxon>
        <taxon>Actinomycetota</taxon>
        <taxon>Actinomycetes</taxon>
        <taxon>Kitasatosporales</taxon>
        <taxon>Streptomycetaceae</taxon>
        <taxon>Streptomyces</taxon>
    </lineage>
</organism>
<accession>A0ABP3FCI8</accession>
<evidence type="ECO:0000256" key="4">
    <source>
        <dbReference type="RuleBase" id="RU003719"/>
    </source>
</evidence>
<gene>
    <name evidence="8" type="ORF">GCM10010302_56380</name>
</gene>
<evidence type="ECO:0000256" key="5">
    <source>
        <dbReference type="SAM" id="MobiDB-lite"/>
    </source>
</evidence>
<keyword evidence="9" id="KW-1185">Reference proteome</keyword>
<dbReference type="SUPFAM" id="SSF52283">
    <property type="entry name" value="Formate/glycerate dehydrogenase catalytic domain-like"/>
    <property type="match status" value="1"/>
</dbReference>
<dbReference type="Proteomes" id="UP001501867">
    <property type="component" value="Unassembled WGS sequence"/>
</dbReference>
<keyword evidence="2 4" id="KW-0560">Oxidoreductase</keyword>
<dbReference type="EMBL" id="BAAABV010000023">
    <property type="protein sequence ID" value="GAA0310367.1"/>
    <property type="molecule type" value="Genomic_DNA"/>
</dbReference>
<evidence type="ECO:0000313" key="8">
    <source>
        <dbReference type="EMBL" id="GAA0310367.1"/>
    </source>
</evidence>
<dbReference type="CDD" id="cd12166">
    <property type="entry name" value="2-Hacid_dh_7"/>
    <property type="match status" value="1"/>
</dbReference>
<evidence type="ECO:0000256" key="3">
    <source>
        <dbReference type="ARBA" id="ARBA00023027"/>
    </source>
</evidence>
<proteinExistence type="inferred from homology"/>
<dbReference type="InterPro" id="IPR006140">
    <property type="entry name" value="D-isomer_DH_NAD-bd"/>
</dbReference>
<comment type="similarity">
    <text evidence="1 4">Belongs to the D-isomer specific 2-hydroxyacid dehydrogenase family.</text>
</comment>
<evidence type="ECO:0000256" key="2">
    <source>
        <dbReference type="ARBA" id="ARBA00023002"/>
    </source>
</evidence>
<dbReference type="InterPro" id="IPR036291">
    <property type="entry name" value="NAD(P)-bd_dom_sf"/>
</dbReference>
<evidence type="ECO:0000256" key="1">
    <source>
        <dbReference type="ARBA" id="ARBA00005854"/>
    </source>
</evidence>
<keyword evidence="3" id="KW-0520">NAD</keyword>
<dbReference type="PANTHER" id="PTHR10996:SF178">
    <property type="entry name" value="2-HYDROXYACID DEHYDROGENASE YGL185C-RELATED"/>
    <property type="match status" value="1"/>
</dbReference>
<dbReference type="InterPro" id="IPR050223">
    <property type="entry name" value="D-isomer_2-hydroxyacid_DH"/>
</dbReference>
<dbReference type="PANTHER" id="PTHR10996">
    <property type="entry name" value="2-HYDROXYACID DEHYDROGENASE-RELATED"/>
    <property type="match status" value="1"/>
</dbReference>
<feature type="domain" description="D-isomer specific 2-hydroxyacid dehydrogenase catalytic" evidence="6">
    <location>
        <begin position="97"/>
        <end position="355"/>
    </location>
</feature>
<dbReference type="InterPro" id="IPR006139">
    <property type="entry name" value="D-isomer_2_OHA_DH_cat_dom"/>
</dbReference>
<dbReference type="Pfam" id="PF02826">
    <property type="entry name" value="2-Hacid_dh_C"/>
    <property type="match status" value="1"/>
</dbReference>
<protein>
    <submittedName>
        <fullName evidence="8">2-hydroxyacid dehydrogenase</fullName>
    </submittedName>
</protein>
<dbReference type="Pfam" id="PF00389">
    <property type="entry name" value="2-Hacid_dh"/>
    <property type="match status" value="1"/>
</dbReference>
<evidence type="ECO:0000259" key="7">
    <source>
        <dbReference type="Pfam" id="PF02826"/>
    </source>
</evidence>
<evidence type="ECO:0000259" key="6">
    <source>
        <dbReference type="Pfam" id="PF00389"/>
    </source>
</evidence>
<reference evidence="9" key="1">
    <citation type="journal article" date="2019" name="Int. J. Syst. Evol. Microbiol.">
        <title>The Global Catalogue of Microorganisms (GCM) 10K type strain sequencing project: providing services to taxonomists for standard genome sequencing and annotation.</title>
        <authorList>
            <consortium name="The Broad Institute Genomics Platform"/>
            <consortium name="The Broad Institute Genome Sequencing Center for Infectious Disease"/>
            <person name="Wu L."/>
            <person name="Ma J."/>
        </authorList>
    </citation>
    <scope>NUCLEOTIDE SEQUENCE [LARGE SCALE GENOMIC DNA]</scope>
    <source>
        <strain evidence="9">JCM 4505</strain>
    </source>
</reference>
<sequence length="359" mass="38064">MAPTVSGPDPIDLRSTPASPLPALSRSGPQTNGLITCASHSLGIMTATTADVWLPFPPGEIDGLPDSFRYRRWDGEDEFPADPADCVFYVTPYMKSQAVTLRPLPAMPALRVVQTLTAGIDHVLPGLGHLRPGVRLCNARGVHEASTAELALTLTLASLRGIPGMVRGQDREEWRGGFYEALADKSVLIVGYGAIGAAVEDRLLPFECGRITRVARSARTAPHGPVHALGDLHTLLPDADVVILSTPLTEDTRGLAGASFLGRMKDGALLVNVSRGPVADTKALLAELESGRLRAALDVTDPEPLPPGHPLWHAPNVLITPHVGGSSSAFEPRAKRLVARQLARFAAGEAVENTVLITD</sequence>
<feature type="region of interest" description="Disordered" evidence="5">
    <location>
        <begin position="1"/>
        <end position="30"/>
    </location>
</feature>